<evidence type="ECO:0000313" key="2">
    <source>
        <dbReference type="Proteomes" id="UP001054945"/>
    </source>
</evidence>
<proteinExistence type="predicted"/>
<protein>
    <submittedName>
        <fullName evidence="1">Uncharacterized protein</fullName>
    </submittedName>
</protein>
<organism evidence="1 2">
    <name type="scientific">Caerostris extrusa</name>
    <name type="common">Bark spider</name>
    <name type="synonym">Caerostris bankana</name>
    <dbReference type="NCBI Taxonomy" id="172846"/>
    <lineage>
        <taxon>Eukaryota</taxon>
        <taxon>Metazoa</taxon>
        <taxon>Ecdysozoa</taxon>
        <taxon>Arthropoda</taxon>
        <taxon>Chelicerata</taxon>
        <taxon>Arachnida</taxon>
        <taxon>Araneae</taxon>
        <taxon>Araneomorphae</taxon>
        <taxon>Entelegynae</taxon>
        <taxon>Araneoidea</taxon>
        <taxon>Araneidae</taxon>
        <taxon>Caerostris</taxon>
    </lineage>
</organism>
<reference evidence="1 2" key="1">
    <citation type="submission" date="2021-06" db="EMBL/GenBank/DDBJ databases">
        <title>Caerostris extrusa draft genome.</title>
        <authorList>
            <person name="Kono N."/>
            <person name="Arakawa K."/>
        </authorList>
    </citation>
    <scope>NUCLEOTIDE SEQUENCE [LARGE SCALE GENOMIC DNA]</scope>
</reference>
<keyword evidence="2" id="KW-1185">Reference proteome</keyword>
<sequence length="106" mass="12487">MLTIALIRIKGPGVRNGILSSDKTLHKLLQGSRIRHCTSRYCTKCLHQWKDPVELFISKRERKREERRWNPISRHLHTGSARVRYWLSQRSLGNPAIWILFEIAQA</sequence>
<dbReference type="Proteomes" id="UP001054945">
    <property type="component" value="Unassembled WGS sequence"/>
</dbReference>
<name>A0AAV4XCJ4_CAEEX</name>
<gene>
    <name evidence="1" type="ORF">CEXT_675811</name>
</gene>
<evidence type="ECO:0000313" key="1">
    <source>
        <dbReference type="EMBL" id="GIY92153.1"/>
    </source>
</evidence>
<dbReference type="EMBL" id="BPLR01017506">
    <property type="protein sequence ID" value="GIY92153.1"/>
    <property type="molecule type" value="Genomic_DNA"/>
</dbReference>
<accession>A0AAV4XCJ4</accession>
<comment type="caution">
    <text evidence="1">The sequence shown here is derived from an EMBL/GenBank/DDBJ whole genome shotgun (WGS) entry which is preliminary data.</text>
</comment>
<dbReference type="AlphaFoldDB" id="A0AAV4XCJ4"/>